<dbReference type="SUPFAM" id="SSF47576">
    <property type="entry name" value="Calponin-homology domain, CH-domain"/>
    <property type="match status" value="1"/>
</dbReference>
<keyword evidence="9" id="KW-1185">Reference proteome</keyword>
<dbReference type="PANTHER" id="PTHR45912:SF3">
    <property type="entry name" value="CILIA- AND FLAGELLA-ASSOCIATED PROTEIN 47"/>
    <property type="match status" value="1"/>
</dbReference>
<dbReference type="OrthoDB" id="10060824at2759"/>
<feature type="compositionally biased region" description="Low complexity" evidence="6">
    <location>
        <begin position="1698"/>
        <end position="1710"/>
    </location>
</feature>
<dbReference type="Pfam" id="PF24529">
    <property type="entry name" value="CFAP47"/>
    <property type="match status" value="1"/>
</dbReference>
<dbReference type="Pfam" id="PF26579">
    <property type="entry name" value="Ig_CFAP47"/>
    <property type="match status" value="1"/>
</dbReference>
<gene>
    <name evidence="8" type="ORF">TVAG_281170</name>
</gene>
<sequence length="2766" mass="315786">MKISPEIIEFRDLEDGESDSIDVSITNISRKTLKIHFSLTNDCFSIEQSPYISITPGLTIQKEVTYTAYSQKKEEGTFSIISNDEKIDIPIIAYPQMPSFDINIRNLDLGNLSLSSNQTSSFIITNFGSISGFFKIATENKYAEIKPSSGNLDPNQNQVIQVGFRPPTTGPHEFEIKFELPNSYNTIPPLKVKAFIVGQSLEIFDNGIQTSKIKFGHAFYGQKISKSVHVKNNGPVQRTFQILPAHHLTDDKSESYFTPEEKEYTLEPNEDKEITFYFNPPNNPIKNDEIEIEIEQISTIEINNTNISFEIIFTGSTSQFLCSISPVDFSFGKQLIRSQTTKTLDIRNSSKHPISFCIKEIAGIHFSPSQGIIKQNSLRQIDVIFKPNSLGLFDSPVLVSFCDGFIKKKLNISGESVTSLNDETKFSRKKIWETNQEAMMNLKYPNNPYCMTQSDMEIKEKLNATFRDYISTTKNSQNLTLKSDKNNKENDINLGFNYGEGLIPPEPTMKNIKTKTENKTENIKIQPKNTQKSKIKQKPTTKLEIQECSKQLTQKQLSSVISSAESIDFGVVPIYGQMTKQFTIQNNLNQHIFVTFSKFSNEFSKSTPQSQVVFPQQTASFDLTVEGMNICEINQFLKYTINGSHDYIISCRAKIIPLEIKLSTKEIMFKYHEEQEEQTITKQITVTNPTSARANLSWTGFNDNFSIKPMNCSVQSNKEQIFDVTYKPNHENHSEVRVILNVQGGQQQYVRLIGETGNTAIEIEKNSLDFKIIPVGISRIQYFMVKSVGEFPSFFSVYSNYADFIQINPTNGILYPGEFLNLEVEVLCQKELNFDIPVTIKTCGYQPLTFNVTGVAQYPTLVIDCHENNLNFGEVFVGSSESRKITATNKSNVPATVFIKFEEKTCFKLEYSSIYDVSSLSRISRGSKVFKSDNSLQIARSTIQQIDNDYQIDVLPNSSVEFEIVFKPSQSGDFSFKKLPFYSDNIKINFTRPLNLFAVGRIPPIEVSDQWLDFGIVNIADQLNPNARPTVRQLILENKSHKPVKFKFDTSKLNSSISVEPSEGQINYSSTSTVFVIFKPTSGNFIDCFLPLTAITETEKFEIAKIQLTGIIEQKQIKLSQENLCFPIVPINIPISRTIYVENIMFVNATINVIVPLNEKSFPLTFELPEGNEINHQITKLPITFTFNSPKPISFSSQIAVVDNLGDSCTFTISATADSSVMTLDSFLMNNDCNILVAHNKPVIISLKSKNVMNDYISYISELIDIGDYEYNHKILDEQLYDFLTKFLNSYVMETKIEDIATDFSNSDGDKLVEVLNSLTGNKKPPNLSSIEKMKSESEEIKLQKMKSLLQLLISMGCLVSRINPLFLMSKTTYLSIMKQKITKMLLADSSEFDKEKWRETPMTKFVNSEHFQSKIIPRITKAKNAFNYISKVCWSEVILQVLKVFYLGKSDGENITQINGVVEAMRTTGIQNIDKLNKTSTLQSNYMTTIESNLMKWVSIHICKMLGPENLPVLFSDLRDPKYFANLIFSHIPNAKLNLIIQPSNERDLLENAKEVAKYISDLGIGINIKGEDIIKGSPIILCLLLFQLKESLPHYIPNTTIEFNCYLNESCKESLQIHNPGNVEILYKARINGSKNFTTTNEIICVKPNSSTEITVNYNAKTHHEEKAVLELVPTRNKVSEPKTDKATSSRRYMRSNKSFSSSKSLNSTDENKQFSLASTIVMNLKSIPKIKIPNDIFNVEGKIYELSKQSLVIPNLCEVEGTYKFYSYMMRIEDEFGNSFTNRKEDERIIEEFFSNPTKTREIDPNLPVLEQQIASHPYFMFKTDEVIFSKENGTINFEFYPVCLGKYRCYLLFSSKDNCEFLVEIQGKVSLNDQIDNFINLKTESGVLTKFKVPIESQNNKLINALSYGIARKQSKNQKISDIKLSELTNSISKEVLSNYMNLFFDSTFHIIRSLDNVECPKEYKYSALSPYIECNFSCEKAGQYSSKFVFINKESYDVRVCKVDFNVINHTHSMFINIDTTCGRQVKQDIPIENRSQNTWHFKASFSPKTDLFSCDHKFEVKPNSTYNFPFKFISQKTGEYTSQLKIINITKEKTVIFNIKCNVIEPLSEDKINIKTRAREKTQHSISIPRFIDEGILAVESDLSILSFNNSVEIKKNQEIQPFVIDIYSPIIGEYRGTLTFRDKKSDLYFWYIIEVFVDNPVPTQEYVVSIKEREKVSIFIPLTNSSDHNVSFHVNRSDDFIFGEDDFSVDAKSTKSYELTVFSFVSFHKVCCVTFTNDDVGTFIFNIVITVDKPDEIILSPLVSFLGRSSKTYVQLYNNSDSQCTFKVKNTIPESFHVICDDNISVESHQSKTVEIEYIPTCIGQQEECLISFESEEVGDYIYRVRGIGKPPQPESPYLVESPINIMSSGCIYFMNPFPGETTFEFNIFSDTAGVFNLLNRKHRFVLHEYHEQYQISFSFICSKFGQYTGSIIVSAVDRNISFHFPLIGISTTSIVSSKYSIHTQSKVSVTKRFRFFLAGENEDNELSEYNIETIFNREYSWLYKYFEVHVFDKIKEAEGYYIDVDIRFSPRKPLETDVKLIVSNSLGQKWDFSIFCKSIEGIIEGHIYLESKINSSSFKEVSISEKFQEDTTFSAYFKEGSSRDLEVTRDRGIIAESIFLSESFVPTEVVFHPKIYGKKTKGILVIDTDETQSLVEVTGNIPEYIPPKVTRSSYSFSKTKESETNRSLRRKHKNVIRENIDSVKITKPLSARRRNFID</sequence>
<dbReference type="OMA" id="EKKPVMF"/>
<dbReference type="GO" id="GO:0005929">
    <property type="term" value="C:cilium"/>
    <property type="evidence" value="ECO:0000318"/>
    <property type="project" value="GO_Central"/>
</dbReference>
<dbReference type="Gene3D" id="1.10.418.10">
    <property type="entry name" value="Calponin-like domain"/>
    <property type="match status" value="1"/>
</dbReference>
<keyword evidence="3" id="KW-0963">Cytoplasm</keyword>
<reference evidence="8" key="1">
    <citation type="submission" date="2006-10" db="EMBL/GenBank/DDBJ databases">
        <authorList>
            <person name="Amadeo P."/>
            <person name="Zhao Q."/>
            <person name="Wortman J."/>
            <person name="Fraser-Liggett C."/>
            <person name="Carlton J."/>
        </authorList>
    </citation>
    <scope>NUCLEOTIDE SEQUENCE</scope>
    <source>
        <strain evidence="8">G3</strain>
    </source>
</reference>
<dbReference type="eggNOG" id="ENOG502QQ4Q">
    <property type="taxonomic scope" value="Eukaryota"/>
</dbReference>
<dbReference type="InterPro" id="IPR058952">
    <property type="entry name" value="Ig_CFAP47"/>
</dbReference>
<dbReference type="InterPro" id="IPR008962">
    <property type="entry name" value="PapD-like_sf"/>
</dbReference>
<keyword evidence="5" id="KW-0966">Cell projection</keyword>
<protein>
    <recommendedName>
        <fullName evidence="7">Calponin-homology (CH) domain-containing protein</fullName>
    </recommendedName>
</protein>
<feature type="compositionally biased region" description="Basic and acidic residues" evidence="6">
    <location>
        <begin position="1680"/>
        <end position="1690"/>
    </location>
</feature>
<feature type="domain" description="Calponin-homology (CH)" evidence="7">
    <location>
        <begin position="1489"/>
        <end position="1595"/>
    </location>
</feature>
<dbReference type="SUPFAM" id="SSF49354">
    <property type="entry name" value="PapD-like"/>
    <property type="match status" value="2"/>
</dbReference>
<dbReference type="InParanoid" id="A2DRN7"/>
<dbReference type="VEuPathDB" id="TrichDB:TVAGG3_0696420"/>
<dbReference type="InterPro" id="IPR001715">
    <property type="entry name" value="CH_dom"/>
</dbReference>
<evidence type="ECO:0000256" key="1">
    <source>
        <dbReference type="ARBA" id="ARBA00004138"/>
    </source>
</evidence>
<evidence type="ECO:0000256" key="3">
    <source>
        <dbReference type="ARBA" id="ARBA00022490"/>
    </source>
</evidence>
<keyword evidence="4" id="KW-0969">Cilium</keyword>
<dbReference type="PANTHER" id="PTHR45912">
    <property type="entry name" value="CILIA- AND FLAGELLA-ASSOCIATED PROTEIN 47"/>
    <property type="match status" value="1"/>
</dbReference>
<dbReference type="InterPro" id="IPR056343">
    <property type="entry name" value="CFAP47_dom"/>
</dbReference>
<dbReference type="GO" id="GO:0060271">
    <property type="term" value="P:cilium assembly"/>
    <property type="evidence" value="ECO:0000318"/>
    <property type="project" value="GO_Central"/>
</dbReference>
<dbReference type="STRING" id="5722.A2DRN7"/>
<reference evidence="8" key="2">
    <citation type="journal article" date="2007" name="Science">
        <title>Draft genome sequence of the sexually transmitted pathogen Trichomonas vaginalis.</title>
        <authorList>
            <person name="Carlton J.M."/>
            <person name="Hirt R.P."/>
            <person name="Silva J.C."/>
            <person name="Delcher A.L."/>
            <person name="Schatz M."/>
            <person name="Zhao Q."/>
            <person name="Wortman J.R."/>
            <person name="Bidwell S.L."/>
            <person name="Alsmark U.C.M."/>
            <person name="Besteiro S."/>
            <person name="Sicheritz-Ponten T."/>
            <person name="Noel C.J."/>
            <person name="Dacks J.B."/>
            <person name="Foster P.G."/>
            <person name="Simillion C."/>
            <person name="Van de Peer Y."/>
            <person name="Miranda-Saavedra D."/>
            <person name="Barton G.J."/>
            <person name="Westrop G.D."/>
            <person name="Mueller S."/>
            <person name="Dessi D."/>
            <person name="Fiori P.L."/>
            <person name="Ren Q."/>
            <person name="Paulsen I."/>
            <person name="Zhang H."/>
            <person name="Bastida-Corcuera F.D."/>
            <person name="Simoes-Barbosa A."/>
            <person name="Brown M.T."/>
            <person name="Hayes R.D."/>
            <person name="Mukherjee M."/>
            <person name="Okumura C.Y."/>
            <person name="Schneider R."/>
            <person name="Smith A.J."/>
            <person name="Vanacova S."/>
            <person name="Villalvazo M."/>
            <person name="Haas B.J."/>
            <person name="Pertea M."/>
            <person name="Feldblyum T.V."/>
            <person name="Utterback T.R."/>
            <person name="Shu C.L."/>
            <person name="Osoegawa K."/>
            <person name="de Jong P.J."/>
            <person name="Hrdy I."/>
            <person name="Horvathova L."/>
            <person name="Zubacova Z."/>
            <person name="Dolezal P."/>
            <person name="Malik S.B."/>
            <person name="Logsdon J.M. Jr."/>
            <person name="Henze K."/>
            <person name="Gupta A."/>
            <person name="Wang C.C."/>
            <person name="Dunne R.L."/>
            <person name="Upcroft J.A."/>
            <person name="Upcroft P."/>
            <person name="White O."/>
            <person name="Salzberg S.L."/>
            <person name="Tang P."/>
            <person name="Chiu C.-H."/>
            <person name="Lee Y.-S."/>
            <person name="Embley T.M."/>
            <person name="Coombs G.H."/>
            <person name="Mottram J.C."/>
            <person name="Tachezy J."/>
            <person name="Fraser-Liggett C.M."/>
            <person name="Johnson P.J."/>
        </authorList>
    </citation>
    <scope>NUCLEOTIDE SEQUENCE [LARGE SCALE GENOMIC DNA]</scope>
    <source>
        <strain evidence="8">G3</strain>
    </source>
</reference>
<organism evidence="8 9">
    <name type="scientific">Trichomonas vaginalis (strain ATCC PRA-98 / G3)</name>
    <dbReference type="NCBI Taxonomy" id="412133"/>
    <lineage>
        <taxon>Eukaryota</taxon>
        <taxon>Metamonada</taxon>
        <taxon>Parabasalia</taxon>
        <taxon>Trichomonadida</taxon>
        <taxon>Trichomonadidae</taxon>
        <taxon>Trichomonas</taxon>
    </lineage>
</organism>
<proteinExistence type="predicted"/>
<dbReference type="Gene3D" id="2.60.40.10">
    <property type="entry name" value="Immunoglobulins"/>
    <property type="match status" value="10"/>
</dbReference>
<dbReference type="InterPro" id="IPR053879">
    <property type="entry name" value="HYDIN_VesB_CFA65-like_Ig"/>
</dbReference>
<dbReference type="Pfam" id="PF22544">
    <property type="entry name" value="HYDIN_VesB_CFA65-like_Ig"/>
    <property type="match status" value="1"/>
</dbReference>
<feature type="region of interest" description="Disordered" evidence="6">
    <location>
        <begin position="1679"/>
        <end position="1710"/>
    </location>
</feature>
<dbReference type="InterPro" id="IPR013783">
    <property type="entry name" value="Ig-like_fold"/>
</dbReference>
<evidence type="ECO:0000313" key="8">
    <source>
        <dbReference type="EMBL" id="EAY17000.1"/>
    </source>
</evidence>
<evidence type="ECO:0000256" key="5">
    <source>
        <dbReference type="ARBA" id="ARBA00023273"/>
    </source>
</evidence>
<evidence type="ECO:0000313" key="9">
    <source>
        <dbReference type="Proteomes" id="UP000001542"/>
    </source>
</evidence>
<dbReference type="EMBL" id="DS113236">
    <property type="protein sequence ID" value="EAY17000.1"/>
    <property type="molecule type" value="Genomic_DNA"/>
</dbReference>
<dbReference type="PROSITE" id="PS50021">
    <property type="entry name" value="CH"/>
    <property type="match status" value="1"/>
</dbReference>
<evidence type="ECO:0000256" key="4">
    <source>
        <dbReference type="ARBA" id="ARBA00023069"/>
    </source>
</evidence>
<comment type="subcellular location">
    <subcellularLocation>
        <location evidence="1">Cell projection</location>
        <location evidence="1">Cilium</location>
    </subcellularLocation>
    <subcellularLocation>
        <location evidence="2">Cytoplasm</location>
    </subcellularLocation>
</comment>
<dbReference type="VEuPathDB" id="TrichDB:TVAG_281170"/>
<dbReference type="InterPro" id="IPR036872">
    <property type="entry name" value="CH_dom_sf"/>
</dbReference>
<dbReference type="GO" id="GO:0005737">
    <property type="term" value="C:cytoplasm"/>
    <property type="evidence" value="ECO:0007669"/>
    <property type="project" value="UniProtKB-SubCell"/>
</dbReference>
<name>A2DRN7_TRIV3</name>
<evidence type="ECO:0000259" key="7">
    <source>
        <dbReference type="PROSITE" id="PS50021"/>
    </source>
</evidence>
<accession>A2DRN7</accession>
<evidence type="ECO:0000256" key="6">
    <source>
        <dbReference type="SAM" id="MobiDB-lite"/>
    </source>
</evidence>
<dbReference type="RefSeq" id="XP_001329223.1">
    <property type="nucleotide sequence ID" value="XM_001329188.1"/>
</dbReference>
<evidence type="ECO:0000256" key="2">
    <source>
        <dbReference type="ARBA" id="ARBA00004496"/>
    </source>
</evidence>
<dbReference type="KEGG" id="tva:4775013"/>
<dbReference type="Proteomes" id="UP000001542">
    <property type="component" value="Unassembled WGS sequence"/>
</dbReference>